<accession>A0A0F9JJM0</accession>
<dbReference type="EMBL" id="LAZR01009889">
    <property type="protein sequence ID" value="KKM70049.1"/>
    <property type="molecule type" value="Genomic_DNA"/>
</dbReference>
<organism evidence="1">
    <name type="scientific">marine sediment metagenome</name>
    <dbReference type="NCBI Taxonomy" id="412755"/>
    <lineage>
        <taxon>unclassified sequences</taxon>
        <taxon>metagenomes</taxon>
        <taxon>ecological metagenomes</taxon>
    </lineage>
</organism>
<comment type="caution">
    <text evidence="1">The sequence shown here is derived from an EMBL/GenBank/DDBJ whole genome shotgun (WGS) entry which is preliminary data.</text>
</comment>
<sequence>MPRGALLKRWNDWSAGIGHLIDDGRTPGMYYSSGLLGLRGELRPAPFLNAATGTGSAIVGYTVGSSANFALGAVAIQPTDSTGVGTISKSNDAVTNNTTLTFLHVVVAGSDNAIYVGVSNTGGTAPSGVTYDGDALTKVGEKAVGSTVIASIWRKVLGTASGSANVVVTIAAPQDIVAGAVSTFNIDQSTPEGTFVSDSGTATTRAAAVVVNDPFVVASGSGLIFVVIAADNVTVTVPTGTTPMWNAVQNSAVRGAGSALFVTTKFTNVNYHFHYFLEDVATADSTQPYLYAVRGNSDGDLGVYATKVDLSNGSFGTIETGSHTITAPLTIKHHPGQPARYQGLWYFPSGNDQTHRELTTIGSGDVSTDTLTAAAASFAPGADHLANLNHQLVSAVKDGTNAGGVRILAVDGAPRTAVNWGSPFQAGDKSVRPAGLRSLSNLTFVMNTEGFYSFNSKGRSGLVFEDFREWQNSLTNIPVSAYSGGLLIPHPSGLLFYVPGEEPIDVG</sequence>
<proteinExistence type="predicted"/>
<protein>
    <submittedName>
        <fullName evidence="1">Uncharacterized protein</fullName>
    </submittedName>
</protein>
<gene>
    <name evidence="1" type="ORF">LCGC14_1444670</name>
</gene>
<evidence type="ECO:0000313" key="1">
    <source>
        <dbReference type="EMBL" id="KKM70049.1"/>
    </source>
</evidence>
<dbReference type="AlphaFoldDB" id="A0A0F9JJM0"/>
<reference evidence="1" key="1">
    <citation type="journal article" date="2015" name="Nature">
        <title>Complex archaea that bridge the gap between prokaryotes and eukaryotes.</title>
        <authorList>
            <person name="Spang A."/>
            <person name="Saw J.H."/>
            <person name="Jorgensen S.L."/>
            <person name="Zaremba-Niedzwiedzka K."/>
            <person name="Martijn J."/>
            <person name="Lind A.E."/>
            <person name="van Eijk R."/>
            <person name="Schleper C."/>
            <person name="Guy L."/>
            <person name="Ettema T.J."/>
        </authorList>
    </citation>
    <scope>NUCLEOTIDE SEQUENCE</scope>
</reference>
<name>A0A0F9JJM0_9ZZZZ</name>
<feature type="non-terminal residue" evidence="1">
    <location>
        <position position="507"/>
    </location>
</feature>